<evidence type="ECO:0000256" key="7">
    <source>
        <dbReference type="ARBA" id="ARBA00023136"/>
    </source>
</evidence>
<dbReference type="GO" id="GO:0005886">
    <property type="term" value="C:plasma membrane"/>
    <property type="evidence" value="ECO:0007669"/>
    <property type="project" value="UniProtKB-SubCell"/>
</dbReference>
<dbReference type="Proteomes" id="UP000050920">
    <property type="component" value="Unassembled WGS sequence"/>
</dbReference>
<comment type="similarity">
    <text evidence="2">Belongs to the GRP transporter (TC 2.A.7.5) family.</text>
</comment>
<dbReference type="RefSeq" id="WP_024626011.1">
    <property type="nucleotide sequence ID" value="NZ_AYGX02000018.1"/>
</dbReference>
<feature type="transmembrane region" description="Helical" evidence="8">
    <location>
        <begin position="31"/>
        <end position="48"/>
    </location>
</feature>
<keyword evidence="7 8" id="KW-0472">Membrane</keyword>
<keyword evidence="3" id="KW-0813">Transport</keyword>
<gene>
    <name evidence="9" type="ORF">DY78_GL001455</name>
</gene>
<dbReference type="Pfam" id="PF06800">
    <property type="entry name" value="Sugar_transport"/>
    <property type="match status" value="1"/>
</dbReference>
<proteinExistence type="inferred from homology"/>
<dbReference type="SUPFAM" id="SSF103481">
    <property type="entry name" value="Multidrug resistance efflux transporter EmrE"/>
    <property type="match status" value="2"/>
</dbReference>
<dbReference type="GO" id="GO:0015144">
    <property type="term" value="F:carbohydrate transmembrane transporter activity"/>
    <property type="evidence" value="ECO:0007669"/>
    <property type="project" value="InterPro"/>
</dbReference>
<evidence type="ECO:0000256" key="5">
    <source>
        <dbReference type="ARBA" id="ARBA00022692"/>
    </source>
</evidence>
<organism evidence="9 10">
    <name type="scientific">Lactiplantibacillus fabifermentans DSM 21115</name>
    <dbReference type="NCBI Taxonomy" id="1413187"/>
    <lineage>
        <taxon>Bacteria</taxon>
        <taxon>Bacillati</taxon>
        <taxon>Bacillota</taxon>
        <taxon>Bacilli</taxon>
        <taxon>Lactobacillales</taxon>
        <taxon>Lactobacillaceae</taxon>
        <taxon>Lactiplantibacillus</taxon>
    </lineage>
</organism>
<dbReference type="InterPro" id="IPR010651">
    <property type="entry name" value="Sugar_transport"/>
</dbReference>
<dbReference type="PANTHER" id="PTHR16119:SF17">
    <property type="entry name" value="TRANSMEMBRANE PROTEIN 144"/>
    <property type="match status" value="1"/>
</dbReference>
<feature type="transmembrane region" description="Helical" evidence="8">
    <location>
        <begin position="237"/>
        <end position="258"/>
    </location>
</feature>
<evidence type="ECO:0000256" key="4">
    <source>
        <dbReference type="ARBA" id="ARBA00022597"/>
    </source>
</evidence>
<keyword evidence="6 8" id="KW-1133">Transmembrane helix</keyword>
<evidence type="ECO:0000256" key="2">
    <source>
        <dbReference type="ARBA" id="ARBA00006117"/>
    </source>
</evidence>
<evidence type="ECO:0000256" key="1">
    <source>
        <dbReference type="ARBA" id="ARBA00004651"/>
    </source>
</evidence>
<evidence type="ECO:0000256" key="8">
    <source>
        <dbReference type="SAM" id="Phobius"/>
    </source>
</evidence>
<dbReference type="InterPro" id="IPR037185">
    <property type="entry name" value="EmrE-like"/>
</dbReference>
<evidence type="ECO:0000256" key="3">
    <source>
        <dbReference type="ARBA" id="ARBA00022448"/>
    </source>
</evidence>
<evidence type="ECO:0000313" key="9">
    <source>
        <dbReference type="EMBL" id="KRO29132.1"/>
    </source>
</evidence>
<feature type="transmembrane region" description="Helical" evidence="8">
    <location>
        <begin position="6"/>
        <end position="24"/>
    </location>
</feature>
<feature type="transmembrane region" description="Helical" evidence="8">
    <location>
        <begin position="114"/>
        <end position="134"/>
    </location>
</feature>
<evidence type="ECO:0000256" key="6">
    <source>
        <dbReference type="ARBA" id="ARBA00022989"/>
    </source>
</evidence>
<dbReference type="PANTHER" id="PTHR16119">
    <property type="entry name" value="TRANSMEMBRANE PROTEIN 144"/>
    <property type="match status" value="1"/>
</dbReference>
<keyword evidence="5 8" id="KW-0812">Transmembrane</keyword>
<feature type="transmembrane region" description="Helical" evidence="8">
    <location>
        <begin position="210"/>
        <end position="231"/>
    </location>
</feature>
<comment type="subcellular location">
    <subcellularLocation>
        <location evidence="1">Cell membrane</location>
        <topology evidence="1">Multi-pass membrane protein</topology>
    </subcellularLocation>
</comment>
<accession>A0A0R2NUU7</accession>
<feature type="transmembrane region" description="Helical" evidence="8">
    <location>
        <begin position="178"/>
        <end position="198"/>
    </location>
</feature>
<protein>
    <submittedName>
        <fullName evidence="9">Sugar transport protein</fullName>
    </submittedName>
</protein>
<feature type="transmembrane region" description="Helical" evidence="8">
    <location>
        <begin position="154"/>
        <end position="172"/>
    </location>
</feature>
<reference evidence="9 10" key="1">
    <citation type="journal article" date="2015" name="Genome Announc.">
        <title>Expanding the biotechnology potential of lactobacilli through comparative genomics of 213 strains and associated genera.</title>
        <authorList>
            <person name="Sun Z."/>
            <person name="Harris H.M."/>
            <person name="McCann A."/>
            <person name="Guo C."/>
            <person name="Argimon S."/>
            <person name="Zhang W."/>
            <person name="Yang X."/>
            <person name="Jeffery I.B."/>
            <person name="Cooney J.C."/>
            <person name="Kagawa T.F."/>
            <person name="Liu W."/>
            <person name="Song Y."/>
            <person name="Salvetti E."/>
            <person name="Wrobel A."/>
            <person name="Rasinkangas P."/>
            <person name="Parkhill J."/>
            <person name="Rea M.C."/>
            <person name="O'Sullivan O."/>
            <person name="Ritari J."/>
            <person name="Douillard F.P."/>
            <person name="Paul Ross R."/>
            <person name="Yang R."/>
            <person name="Briner A.E."/>
            <person name="Felis G.E."/>
            <person name="de Vos W.M."/>
            <person name="Barrangou R."/>
            <person name="Klaenhammer T.R."/>
            <person name="Caufield P.W."/>
            <person name="Cui Y."/>
            <person name="Zhang H."/>
            <person name="O'Toole P.W."/>
        </authorList>
    </citation>
    <scope>NUCLEOTIDE SEQUENCE [LARGE SCALE GENOMIC DNA]</scope>
    <source>
        <strain evidence="9 10">DSM 21115</strain>
    </source>
</reference>
<keyword evidence="4 9" id="KW-0762">Sugar transport</keyword>
<name>A0A0R2NUU7_9LACO</name>
<feature type="transmembrane region" description="Helical" evidence="8">
    <location>
        <begin position="267"/>
        <end position="287"/>
    </location>
</feature>
<comment type="caution">
    <text evidence="9">The sequence shown here is derived from an EMBL/GenBank/DDBJ whole genome shotgun (WGS) entry which is preliminary data.</text>
</comment>
<dbReference type="EMBL" id="AYGX02000018">
    <property type="protein sequence ID" value="KRO29132.1"/>
    <property type="molecule type" value="Genomic_DNA"/>
</dbReference>
<feature type="transmembrane region" description="Helical" evidence="8">
    <location>
        <begin position="54"/>
        <end position="70"/>
    </location>
</feature>
<dbReference type="AlphaFoldDB" id="A0A0R2NUU7"/>
<evidence type="ECO:0000313" key="10">
    <source>
        <dbReference type="Proteomes" id="UP000050920"/>
    </source>
</evidence>
<sequence>MGILIALIPAIAWGSIGLISGRLGGSARQQTLGMTMGALVFGLLLWMFEQPTLNRYVWLTGIVSGLFWSVGQGQQFTSMKAIGISRTTPISTGMQLVANALAGVLLFSEWTGNMYWIGSISVIILIAGAVLTSLTDRTDPNRSQNENWNLGIRALILSTVGYAGYTIVVHYGTSWWNVNAQAVVLPQAVGMLIGALIWSFKDQPWKESATYRNIITGLVWGIGNLFMFMAMAQIGQAISYSLSQMGIVISTFGSIFLLGEHKTKREMVYVIIGSILVIVGGIALSLMKA</sequence>
<keyword evidence="10" id="KW-1185">Reference proteome</keyword>